<dbReference type="InterPro" id="IPR036034">
    <property type="entry name" value="PDZ_sf"/>
</dbReference>
<evidence type="ECO:0000259" key="5">
    <source>
        <dbReference type="Pfam" id="PF17815"/>
    </source>
</evidence>
<evidence type="ECO:0000256" key="3">
    <source>
        <dbReference type="ARBA" id="ARBA00022825"/>
    </source>
</evidence>
<dbReference type="Pfam" id="PF13365">
    <property type="entry name" value="Trypsin_2"/>
    <property type="match status" value="1"/>
</dbReference>
<keyword evidence="2" id="KW-0378">Hydrolase</keyword>
<dbReference type="InterPro" id="IPR046449">
    <property type="entry name" value="DEGP_PDZ_sf"/>
</dbReference>
<dbReference type="InterPro" id="IPR009003">
    <property type="entry name" value="Peptidase_S1_PA"/>
</dbReference>
<dbReference type="Gene3D" id="3.20.190.20">
    <property type="match status" value="1"/>
</dbReference>
<dbReference type="EMBL" id="JACXWD010000012">
    <property type="protein sequence ID" value="MBD3867562.1"/>
    <property type="molecule type" value="Genomic_DNA"/>
</dbReference>
<dbReference type="PANTHER" id="PTHR45980">
    <property type="match status" value="1"/>
</dbReference>
<evidence type="ECO:0000256" key="2">
    <source>
        <dbReference type="ARBA" id="ARBA00022801"/>
    </source>
</evidence>
<dbReference type="Gene3D" id="2.30.42.10">
    <property type="match status" value="1"/>
</dbReference>
<dbReference type="GO" id="GO:0006508">
    <property type="term" value="P:proteolysis"/>
    <property type="evidence" value="ECO:0007669"/>
    <property type="project" value="UniProtKB-KW"/>
</dbReference>
<evidence type="ECO:0000256" key="1">
    <source>
        <dbReference type="ARBA" id="ARBA00022670"/>
    </source>
</evidence>
<dbReference type="InterPro" id="IPR041517">
    <property type="entry name" value="DEGP_PDZ"/>
</dbReference>
<dbReference type="AlphaFoldDB" id="A0A8J6XZ80"/>
<proteinExistence type="predicted"/>
<keyword evidence="1" id="KW-0645">Protease</keyword>
<feature type="domain" description="Protease Do-like PDZ" evidence="5">
    <location>
        <begin position="353"/>
        <end position="491"/>
    </location>
</feature>
<evidence type="ECO:0000256" key="4">
    <source>
        <dbReference type="SAM" id="SignalP"/>
    </source>
</evidence>
<dbReference type="Proteomes" id="UP000648239">
    <property type="component" value="Unassembled WGS sequence"/>
</dbReference>
<dbReference type="SUPFAM" id="SSF50156">
    <property type="entry name" value="PDZ domain-like"/>
    <property type="match status" value="2"/>
</dbReference>
<accession>A0A8J6XZ80</accession>
<dbReference type="PANTHER" id="PTHR45980:SF9">
    <property type="entry name" value="PROTEASE DO-LIKE 10, MITOCHONDRIAL-RELATED"/>
    <property type="match status" value="1"/>
</dbReference>
<dbReference type="GO" id="GO:0004252">
    <property type="term" value="F:serine-type endopeptidase activity"/>
    <property type="evidence" value="ECO:0007669"/>
    <property type="project" value="TreeGrafter"/>
</dbReference>
<protein>
    <submittedName>
        <fullName evidence="6">Trypsin-like peptidase domain-containing protein</fullName>
    </submittedName>
</protein>
<organism evidence="6 7">
    <name type="scientific">Candidatus Polarisedimenticola svalbardensis</name>
    <dbReference type="NCBI Taxonomy" id="2886004"/>
    <lineage>
        <taxon>Bacteria</taxon>
        <taxon>Pseudomonadati</taxon>
        <taxon>Acidobacteriota</taxon>
        <taxon>Candidatus Polarisedimenticolia</taxon>
        <taxon>Candidatus Polarisedimenticolales</taxon>
        <taxon>Candidatus Polarisedimenticolaceae</taxon>
        <taxon>Candidatus Polarisedimenticola</taxon>
    </lineage>
</organism>
<name>A0A8J6XZ80_9BACT</name>
<dbReference type="Gene3D" id="2.40.10.120">
    <property type="match status" value="1"/>
</dbReference>
<sequence>MKILGTIILALVLWMPAYSAEEAAPTPGEPDADRYARSVVGLEVTYQMWDEDRPWAKTTPQSRSGSAVLLEGSYLLTDAQMVDHATLIQLATFGRTRPVEPRIVAIDTEVNLALLQVDDPGALEGLEPIALAESTPTTGTLMMARWRRQQLEMAAARITRFEVRRGWGGGVEHAFLYMRTDMAGGGWGEPVFENGALAGVTVSQSEMLGRAVPVEILRGFIERAKAPGPYIGFPALGVMWQTNSDPAVASLLGQEGEPRGILIRQVPWGTSACGVLKPRDLLLELDGQTLDAEGYYHHPRFGRLRFGQHLAENYQLGDQIQVRVLRDRQEQELSMTLRGYPSALDLIPYHRTGQPSYVIAGGLVIRELDVPYLRTWGKDWDKNGPIGLLHYFSVSREGQAPDSRRKIILMMILPSAYNAGYQYSRDDVIDSINGRPVDSITDVVAAFNEPMDGFHVLELSPGSSRRQIVLDAAAFDSATEAILEEYGIPAALHISEQPPADGDGDCPGDF</sequence>
<feature type="chain" id="PRO_5035180596" evidence="4">
    <location>
        <begin position="20"/>
        <end position="510"/>
    </location>
</feature>
<keyword evidence="4" id="KW-0732">Signal</keyword>
<dbReference type="Pfam" id="PF17815">
    <property type="entry name" value="PDZ_3"/>
    <property type="match status" value="1"/>
</dbReference>
<comment type="caution">
    <text evidence="6">The sequence shown here is derived from an EMBL/GenBank/DDBJ whole genome shotgun (WGS) entry which is preliminary data.</text>
</comment>
<evidence type="ECO:0000313" key="6">
    <source>
        <dbReference type="EMBL" id="MBD3867562.1"/>
    </source>
</evidence>
<evidence type="ECO:0000313" key="7">
    <source>
        <dbReference type="Proteomes" id="UP000648239"/>
    </source>
</evidence>
<reference evidence="6 7" key="1">
    <citation type="submission" date="2020-08" db="EMBL/GenBank/DDBJ databases">
        <title>Acidobacteriota in marine sediments use diverse sulfur dissimilation pathways.</title>
        <authorList>
            <person name="Wasmund K."/>
        </authorList>
    </citation>
    <scope>NUCLEOTIDE SEQUENCE [LARGE SCALE GENOMIC DNA]</scope>
    <source>
        <strain evidence="6">MAG AM4</strain>
    </source>
</reference>
<keyword evidence="3" id="KW-0720">Serine protease</keyword>
<gene>
    <name evidence="6" type="ORF">IFK94_05505</name>
</gene>
<dbReference type="SUPFAM" id="SSF50494">
    <property type="entry name" value="Trypsin-like serine proteases"/>
    <property type="match status" value="1"/>
</dbReference>
<feature type="signal peptide" evidence="4">
    <location>
        <begin position="1"/>
        <end position="19"/>
    </location>
</feature>